<evidence type="ECO:0000259" key="1">
    <source>
        <dbReference type="Pfam" id="PF10128"/>
    </source>
</evidence>
<feature type="domain" description="Glucose-6-phosphate dehydrogenase assembly protein OpcA N-terminal" evidence="1">
    <location>
        <begin position="51"/>
        <end position="160"/>
    </location>
</feature>
<evidence type="ECO:0000313" key="3">
    <source>
        <dbReference type="EMBL" id="RII42192.1"/>
    </source>
</evidence>
<dbReference type="Pfam" id="PF20171">
    <property type="entry name" value="OpcA_G6PD_C"/>
    <property type="match status" value="1"/>
</dbReference>
<sequence>MIVDLPDTKTSQVAKTLVMLRREGHVGSNARVLTLVVSTLPGHEEAAVEAAQAAAREHPCRVIVVVREGADRPTRLSGEVRVGGDAGASEVIILRTSGELNEPDESLISALLLPDDPVVSWWPSGVPEDVSSTPLGVISQRRITDAAAEPDPLDALGRLAASWRPGDTDLSWTRLTLWRTQLTSILDQYGTRGLRDITVHGALTSPSTVLLAAWLQHQLSAVPVRLAEAEGEAPVQGVRLARRGGDVEISRPVGDVAQLYLPGQSVQHVALPVRTLPACLAEELRRLDDDVVLGRVLTHGLPACNLSPVAPSPR</sequence>
<evidence type="ECO:0000313" key="4">
    <source>
        <dbReference type="Proteomes" id="UP000265419"/>
    </source>
</evidence>
<accession>A0A399JDS9</accession>
<dbReference type="Proteomes" id="UP000265419">
    <property type="component" value="Unassembled WGS sequence"/>
</dbReference>
<gene>
    <name evidence="3" type="ORF">DWB68_08625</name>
</gene>
<proteinExistence type="predicted"/>
<dbReference type="EMBL" id="QQXK01000015">
    <property type="protein sequence ID" value="RII42192.1"/>
    <property type="molecule type" value="Genomic_DNA"/>
</dbReference>
<keyword evidence="4" id="KW-1185">Reference proteome</keyword>
<dbReference type="InterPro" id="IPR004555">
    <property type="entry name" value="G6PDH_assembly_OpcA"/>
</dbReference>
<dbReference type="InterPro" id="IPR046801">
    <property type="entry name" value="OpcA_G6PD_N"/>
</dbReference>
<name>A0A399JDS9_9MICC</name>
<dbReference type="PANTHER" id="PTHR38658:SF1">
    <property type="entry name" value="OXPP CYCLE PROTEIN OPCA-RELATED"/>
    <property type="match status" value="1"/>
</dbReference>
<reference evidence="3 4" key="1">
    <citation type="submission" date="2018-07" db="EMBL/GenBank/DDBJ databases">
        <title>Arthrobacter sp. nov., isolated from raw cow's milk with high bacterial count.</title>
        <authorList>
            <person name="Hahne J."/>
            <person name="Isele D."/>
            <person name="Lipski A."/>
        </authorList>
    </citation>
    <scope>NUCLEOTIDE SEQUENCE [LARGE SCALE GENOMIC DNA]</scope>
    <source>
        <strain evidence="3 4">JZ R-35</strain>
    </source>
</reference>
<evidence type="ECO:0000259" key="2">
    <source>
        <dbReference type="Pfam" id="PF20171"/>
    </source>
</evidence>
<organism evidence="3 4">
    <name type="scientific">Galactobacter valiniphilus</name>
    <dbReference type="NCBI Taxonomy" id="2676122"/>
    <lineage>
        <taxon>Bacteria</taxon>
        <taxon>Bacillati</taxon>
        <taxon>Actinomycetota</taxon>
        <taxon>Actinomycetes</taxon>
        <taxon>Micrococcales</taxon>
        <taxon>Micrococcaceae</taxon>
        <taxon>Galactobacter</taxon>
    </lineage>
</organism>
<dbReference type="AlphaFoldDB" id="A0A399JDS9"/>
<dbReference type="InterPro" id="IPR046802">
    <property type="entry name" value="OpcA_G6PD_C"/>
</dbReference>
<dbReference type="PANTHER" id="PTHR38658">
    <property type="entry name" value="OXPP CYCLE PROTEIN OPCA-RELATED"/>
    <property type="match status" value="1"/>
</dbReference>
<protein>
    <submittedName>
        <fullName evidence="3">OpcA protein</fullName>
    </submittedName>
</protein>
<dbReference type="Pfam" id="PF10128">
    <property type="entry name" value="OpcA_G6PD_assem"/>
    <property type="match status" value="1"/>
</dbReference>
<feature type="domain" description="Glucose-6-phosphate dehydrogenase assembly protein OpcA C-terminal" evidence="2">
    <location>
        <begin position="165"/>
        <end position="297"/>
    </location>
</feature>
<comment type="caution">
    <text evidence="3">The sequence shown here is derived from an EMBL/GenBank/DDBJ whole genome shotgun (WGS) entry which is preliminary data.</text>
</comment>
<dbReference type="RefSeq" id="WP_119424800.1">
    <property type="nucleotide sequence ID" value="NZ_QQXK01000015.1"/>
</dbReference>